<keyword evidence="3" id="KW-1185">Reference proteome</keyword>
<dbReference type="InterPro" id="IPR038830">
    <property type="entry name" value="CCDC186"/>
</dbReference>
<accession>A0AA85JZP8</accession>
<feature type="region of interest" description="Disordered" evidence="2">
    <location>
        <begin position="79"/>
        <end position="119"/>
    </location>
</feature>
<dbReference type="GO" id="GO:0031267">
    <property type="term" value="F:small GTPase binding"/>
    <property type="evidence" value="ECO:0007669"/>
    <property type="project" value="TreeGrafter"/>
</dbReference>
<evidence type="ECO:0000313" key="3">
    <source>
        <dbReference type="Proteomes" id="UP000050795"/>
    </source>
</evidence>
<organism evidence="3 5">
    <name type="scientific">Trichobilharzia regenti</name>
    <name type="common">Nasal bird schistosome</name>
    <dbReference type="NCBI Taxonomy" id="157069"/>
    <lineage>
        <taxon>Eukaryota</taxon>
        <taxon>Metazoa</taxon>
        <taxon>Spiralia</taxon>
        <taxon>Lophotrochozoa</taxon>
        <taxon>Platyhelminthes</taxon>
        <taxon>Trematoda</taxon>
        <taxon>Digenea</taxon>
        <taxon>Strigeidida</taxon>
        <taxon>Schistosomatoidea</taxon>
        <taxon>Schistosomatidae</taxon>
        <taxon>Trichobilharzia</taxon>
    </lineage>
</organism>
<proteinExistence type="predicted"/>
<evidence type="ECO:0000256" key="1">
    <source>
        <dbReference type="SAM" id="Coils"/>
    </source>
</evidence>
<reference evidence="3" key="1">
    <citation type="submission" date="2022-06" db="EMBL/GenBank/DDBJ databases">
        <authorList>
            <person name="Berger JAMES D."/>
            <person name="Berger JAMES D."/>
        </authorList>
    </citation>
    <scope>NUCLEOTIDE SEQUENCE [LARGE SCALE GENOMIC DNA]</scope>
</reference>
<dbReference type="PANTHER" id="PTHR18911">
    <property type="entry name" value="CTCL TUMOR ANTIGEN HD-CL-01"/>
    <property type="match status" value="1"/>
</dbReference>
<dbReference type="PANTHER" id="PTHR18911:SF5">
    <property type="entry name" value="COILED-COIL DOMAIN-CONTAINING PROTEIN 186"/>
    <property type="match status" value="1"/>
</dbReference>
<dbReference type="GO" id="GO:0005802">
    <property type="term" value="C:trans-Golgi network"/>
    <property type="evidence" value="ECO:0007669"/>
    <property type="project" value="TreeGrafter"/>
</dbReference>
<dbReference type="WBParaSite" id="TREG1_56280.1">
    <property type="protein sequence ID" value="TREG1_56280.1"/>
    <property type="gene ID" value="TREG1_56280"/>
</dbReference>
<evidence type="ECO:0000256" key="2">
    <source>
        <dbReference type="SAM" id="MobiDB-lite"/>
    </source>
</evidence>
<evidence type="ECO:0000313" key="4">
    <source>
        <dbReference type="WBParaSite" id="TREG1_56280.1"/>
    </source>
</evidence>
<dbReference type="AlphaFoldDB" id="A0AA85JZP8"/>
<feature type="region of interest" description="Disordered" evidence="2">
    <location>
        <begin position="467"/>
        <end position="486"/>
    </location>
</feature>
<feature type="coiled-coil region" evidence="1">
    <location>
        <begin position="300"/>
        <end position="366"/>
    </location>
</feature>
<reference evidence="4 5" key="2">
    <citation type="submission" date="2023-11" db="UniProtKB">
        <authorList>
            <consortium name="WormBaseParasite"/>
        </authorList>
    </citation>
    <scope>IDENTIFICATION</scope>
</reference>
<feature type="compositionally biased region" description="Basic and acidic residues" evidence="2">
    <location>
        <begin position="85"/>
        <end position="94"/>
    </location>
</feature>
<feature type="compositionally biased region" description="Low complexity" evidence="2">
    <location>
        <begin position="665"/>
        <end position="678"/>
    </location>
</feature>
<keyword evidence="1" id="KW-0175">Coiled coil</keyword>
<dbReference type="WBParaSite" id="TREG1_56280.2">
    <property type="protein sequence ID" value="TREG1_56280.2"/>
    <property type="gene ID" value="TREG1_56280"/>
</dbReference>
<sequence length="697" mass="80118">MPNANTAKEPNHQVTSGELRGRWMQAKNLAETYKREKEAMVIKYAQSEQKRFQLEQQIHSLECKISRLVNTNNLEQLKQQTNESEQNHITDKSSPKKQAYKTTANSSSTEKTNSNEKFSMEHIQKELATARERIDALLKKQSTDESRITSLTSKLSQVQESLKSEQKKSSSLNDNLNRVNKSLENALKQAKEAERLREREAERLCSEVALQEAQATIKQVQGENDSLKQQLKDLENVKCDYEKSQSRIQELTNELSSSSDMKLELQSCKHRIDELSDFTRRLTERNTNLQAEHLVTLNSLEEVKHQLAEKDEEIIQLNEKYESERNQLQVKINTLQREFDDLYVKLNQLNDSENLLRIQLKEEKQRATAMHKRDAARIKDIAREVTRCLSSHHYNNNSKMNPTDFCQSMLSSNSIDVVNHDTNSDPKSCRNSLNGSLKSLDLSQIPTEPENDKTGSPSFTVEHRTTDRLDSLSSPNNTPSQNDNSLEQITGEITNKLECSERDALLLKIDRLQRIQVKLTDKLEFFQEHCYQLTEELNKKSKIIQNLLVTSDKRCGDNYNNNNNPNRKMKASNHKHTSIISSFKTTRTTDSEICRQEIDEKLQTVLENTMFKNITLKENLHTLGSEISSLRLNHERVLNSLCQQCKLANQSMHKTPTKLNQIHLSNNNNNNNNNSNNSYSAKIKSEPPIFQNGGMSA</sequence>
<feature type="compositionally biased region" description="Low complexity" evidence="2">
    <location>
        <begin position="101"/>
        <end position="117"/>
    </location>
</feature>
<evidence type="ECO:0000313" key="5">
    <source>
        <dbReference type="WBParaSite" id="TREG1_56280.2"/>
    </source>
</evidence>
<protein>
    <submittedName>
        <fullName evidence="4 5">Uncharacterized protein</fullName>
    </submittedName>
</protein>
<feature type="region of interest" description="Disordered" evidence="2">
    <location>
        <begin position="440"/>
        <end position="461"/>
    </location>
</feature>
<feature type="region of interest" description="Disordered" evidence="2">
    <location>
        <begin position="665"/>
        <end position="697"/>
    </location>
</feature>
<feature type="compositionally biased region" description="Polar residues" evidence="2">
    <location>
        <begin position="471"/>
        <end position="486"/>
    </location>
</feature>
<name>A0AA85JZP8_TRIRE</name>
<dbReference type="Proteomes" id="UP000050795">
    <property type="component" value="Unassembled WGS sequence"/>
</dbReference>
<dbReference type="GO" id="GO:0099518">
    <property type="term" value="P:vesicle cytoskeletal trafficking"/>
    <property type="evidence" value="ECO:0007669"/>
    <property type="project" value="TreeGrafter"/>
</dbReference>
<feature type="coiled-coil region" evidence="1">
    <location>
        <begin position="120"/>
        <end position="261"/>
    </location>
</feature>
<feature type="coiled-coil region" evidence="1">
    <location>
        <begin position="30"/>
        <end position="71"/>
    </location>
</feature>